<evidence type="ECO:0000256" key="12">
    <source>
        <dbReference type="ARBA" id="ARBA00050027"/>
    </source>
</evidence>
<comment type="subcellular location">
    <subcellularLocation>
        <location evidence="1">Mitochondrion</location>
    </subcellularLocation>
</comment>
<dbReference type="CTD" id="387338"/>
<dbReference type="CDD" id="cd02440">
    <property type="entry name" value="AdoMet_MTases"/>
    <property type="match status" value="1"/>
</dbReference>
<organism evidence="16 17">
    <name type="scientific">Ictalurus punctatus</name>
    <name type="common">Channel catfish</name>
    <name type="synonym">Silurus punctatus</name>
    <dbReference type="NCBI Taxonomy" id="7998"/>
    <lineage>
        <taxon>Eukaryota</taxon>
        <taxon>Metazoa</taxon>
        <taxon>Chordata</taxon>
        <taxon>Craniata</taxon>
        <taxon>Vertebrata</taxon>
        <taxon>Euteleostomi</taxon>
        <taxon>Actinopterygii</taxon>
        <taxon>Neopterygii</taxon>
        <taxon>Teleostei</taxon>
        <taxon>Ostariophysi</taxon>
        <taxon>Siluriformes</taxon>
        <taxon>Ictaluridae</taxon>
        <taxon>Ictalurus</taxon>
    </lineage>
</organism>
<dbReference type="FunFam" id="3.40.50.150:FF:000055">
    <property type="entry name" value="5-methylcytosine rRNA methyltransferase NSUN4"/>
    <property type="match status" value="1"/>
</dbReference>
<dbReference type="SMR" id="A0A2D0TA70"/>
<gene>
    <name evidence="17" type="primary">nsun4</name>
</gene>
<keyword evidence="7" id="KW-0809">Transit peptide</keyword>
<evidence type="ECO:0000256" key="13">
    <source>
        <dbReference type="ARBA" id="ARBA00050049"/>
    </source>
</evidence>
<dbReference type="GO" id="GO:0031167">
    <property type="term" value="P:rRNA methylation"/>
    <property type="evidence" value="ECO:0007669"/>
    <property type="project" value="TreeGrafter"/>
</dbReference>
<dbReference type="GeneID" id="108280832"/>
<comment type="catalytic activity">
    <reaction evidence="11">
        <text>a cytidine in mRNA + S-adenosyl-L-methionine = a 5-methylcytidine in mRNA + S-adenosyl-L-homocysteine + H(+)</text>
        <dbReference type="Rhea" id="RHEA:61464"/>
        <dbReference type="Rhea" id="RHEA-COMP:15145"/>
        <dbReference type="Rhea" id="RHEA-COMP:15826"/>
        <dbReference type="ChEBI" id="CHEBI:15378"/>
        <dbReference type="ChEBI" id="CHEBI:57856"/>
        <dbReference type="ChEBI" id="CHEBI:59789"/>
        <dbReference type="ChEBI" id="CHEBI:74483"/>
        <dbReference type="ChEBI" id="CHEBI:82748"/>
    </reaction>
</comment>
<keyword evidence="8" id="KW-0496">Mitochondrion</keyword>
<dbReference type="GO" id="GO:0005762">
    <property type="term" value="C:mitochondrial large ribosomal subunit"/>
    <property type="evidence" value="ECO:0007669"/>
    <property type="project" value="TreeGrafter"/>
</dbReference>
<dbReference type="SUPFAM" id="SSF53335">
    <property type="entry name" value="S-adenosyl-L-methionine-dependent methyltransferases"/>
    <property type="match status" value="1"/>
</dbReference>
<dbReference type="AlphaFoldDB" id="A0A2D0TA70"/>
<dbReference type="PRINTS" id="PR02008">
    <property type="entry name" value="RCMTFAMILY"/>
</dbReference>
<evidence type="ECO:0000259" key="15">
    <source>
        <dbReference type="PROSITE" id="PS51686"/>
    </source>
</evidence>
<dbReference type="OrthoDB" id="8020218at2759"/>
<dbReference type="RefSeq" id="XP_017351757.1">
    <property type="nucleotide sequence ID" value="XM_017496268.3"/>
</dbReference>
<feature type="binding site" evidence="14">
    <location>
        <position position="238"/>
    </location>
    <ligand>
        <name>S-adenosyl-L-methionine</name>
        <dbReference type="ChEBI" id="CHEBI:59789"/>
    </ligand>
</feature>
<protein>
    <recommendedName>
        <fullName evidence="12">5-cytosine rRNA methyltransferase NSUN4</fullName>
    </recommendedName>
    <alternativeName>
        <fullName evidence="13">5-cytosine tRNA methyltransferase NSUN4</fullName>
    </alternativeName>
    <alternativeName>
        <fullName evidence="9">NOL1/NOP2/Sun domain family member 4</fullName>
    </alternativeName>
</protein>
<accession>A0A2D0TA70</accession>
<dbReference type="GO" id="GO:0003723">
    <property type="term" value="F:RNA binding"/>
    <property type="evidence" value="ECO:0007669"/>
    <property type="project" value="UniProtKB-UniRule"/>
</dbReference>
<evidence type="ECO:0000256" key="2">
    <source>
        <dbReference type="ARBA" id="ARBA00022552"/>
    </source>
</evidence>
<dbReference type="InterPro" id="IPR029063">
    <property type="entry name" value="SAM-dependent_MTases_sf"/>
</dbReference>
<dbReference type="InterPro" id="IPR023267">
    <property type="entry name" value="RCMT"/>
</dbReference>
<dbReference type="Pfam" id="PF01189">
    <property type="entry name" value="Methyltr_RsmB-F"/>
    <property type="match status" value="1"/>
</dbReference>
<feature type="binding site" evidence="14">
    <location>
        <position position="256"/>
    </location>
    <ligand>
        <name>S-adenosyl-L-methionine</name>
        <dbReference type="ChEBI" id="CHEBI:59789"/>
    </ligand>
</feature>
<feature type="domain" description="SAM-dependent MTase RsmB/NOP-type" evidence="15">
    <location>
        <begin position="85"/>
        <end position="384"/>
    </location>
</feature>
<keyword evidence="2" id="KW-0698">rRNA processing</keyword>
<evidence type="ECO:0000256" key="9">
    <source>
        <dbReference type="ARBA" id="ARBA00042050"/>
    </source>
</evidence>
<reference evidence="17" key="2">
    <citation type="submission" date="2025-08" db="UniProtKB">
        <authorList>
            <consortium name="RefSeq"/>
        </authorList>
    </citation>
    <scope>IDENTIFICATION</scope>
    <source>
        <tissue evidence="17">Blood</tissue>
    </source>
</reference>
<dbReference type="Gene3D" id="6.20.240.40">
    <property type="match status" value="1"/>
</dbReference>
<dbReference type="InterPro" id="IPR049560">
    <property type="entry name" value="MeTrfase_RsmB-F_NOP2_cat"/>
</dbReference>
<dbReference type="GO" id="GO:0008173">
    <property type="term" value="F:RNA methyltransferase activity"/>
    <property type="evidence" value="ECO:0007669"/>
    <property type="project" value="InterPro"/>
</dbReference>
<sequence>MAAHTRMRFLINKFKDSVCFIQRRNRVKTKWASTRAKVPATNLALQHFDATYKKYFGELWPSVRIGMLSEQKYGALMNNFASNADVISTLQSQGCRDFIRAGETETHELSDESEQNDHSSTEPARISSNIQCFVFPRGDITRFKPARPDSAGLLSYYLLDAASVLPVLALDIRPGHSVLDLCAGPGGKTLAILQTQAVRFLWANDLSGSRTARLQRTLQSFVPKELRGEDKIRVTSLDGRKWRNMEDLEFDRVLVDVPCTTDRHSLIEDENNIFKRSRTKERQTLPLLQIELLLAGLQATRPGGELLYSTCSLSPLQNECVVEQALGLAQQEMDITVRVQDLGSFARLFSDTFRFAPQPALGELVLPHLCANFGPIYLCKLLRVS</sequence>
<feature type="binding site" evidence="14">
    <location>
        <begin position="182"/>
        <end position="188"/>
    </location>
    <ligand>
        <name>S-adenosyl-L-methionine</name>
        <dbReference type="ChEBI" id="CHEBI:59789"/>
    </ligand>
</feature>
<evidence type="ECO:0000256" key="5">
    <source>
        <dbReference type="ARBA" id="ARBA00022691"/>
    </source>
</evidence>
<dbReference type="InterPro" id="IPR001678">
    <property type="entry name" value="MeTrfase_RsmB-F_NOP2_dom"/>
</dbReference>
<name>A0A2D0TA70_ICTPU</name>
<keyword evidence="6 14" id="KW-0694">RNA-binding</keyword>
<dbReference type="KEGG" id="ipu:108280832"/>
<evidence type="ECO:0000313" key="17">
    <source>
        <dbReference type="RefSeq" id="XP_017351757.1"/>
    </source>
</evidence>
<reference evidence="16" key="1">
    <citation type="journal article" date="2016" name="Nat. Commun.">
        <title>The channel catfish genome sequence provides insights into the evolution of scale formation in teleosts.</title>
        <authorList>
            <person name="Liu Z."/>
            <person name="Liu S."/>
            <person name="Yao J."/>
            <person name="Bao L."/>
            <person name="Zhang J."/>
            <person name="Li Y."/>
            <person name="Jiang C."/>
            <person name="Sun L."/>
            <person name="Wang R."/>
            <person name="Zhang Y."/>
            <person name="Zhou T."/>
            <person name="Zeng Q."/>
            <person name="Fu Q."/>
            <person name="Gao S."/>
            <person name="Li N."/>
            <person name="Koren S."/>
            <person name="Jiang Y."/>
            <person name="Zimin A."/>
            <person name="Xu P."/>
            <person name="Phillippy A.M."/>
            <person name="Geng X."/>
            <person name="Song L."/>
            <person name="Sun F."/>
            <person name="Li C."/>
            <person name="Wang X."/>
            <person name="Chen A."/>
            <person name="Jin Y."/>
            <person name="Yuan Z."/>
            <person name="Yang Y."/>
            <person name="Tan S."/>
            <person name="Peatman E."/>
            <person name="Lu J."/>
            <person name="Qin Z."/>
            <person name="Dunham R."/>
            <person name="Li Z."/>
            <person name="Sonstegard T."/>
            <person name="Feng J."/>
            <person name="Danzmann R.G."/>
            <person name="Schroeder S."/>
            <person name="Scheffler B."/>
            <person name="Duke M.V."/>
            <person name="Ballard L."/>
            <person name="Kucuktas H."/>
            <person name="Kaltenboeck L."/>
            <person name="Liu H."/>
            <person name="Armbruster J."/>
            <person name="Xie Y."/>
            <person name="Kirby M.L."/>
            <person name="Tian Y."/>
            <person name="Flanagan M.E."/>
            <person name="Mu W."/>
            <person name="Waldbieser G.C."/>
        </authorList>
    </citation>
    <scope>NUCLEOTIDE SEQUENCE [LARGE SCALE GENOMIC DNA]</scope>
    <source>
        <strain evidence="16">SDA103</strain>
    </source>
</reference>
<evidence type="ECO:0000256" key="8">
    <source>
        <dbReference type="ARBA" id="ARBA00023128"/>
    </source>
</evidence>
<evidence type="ECO:0000256" key="6">
    <source>
        <dbReference type="ARBA" id="ARBA00022884"/>
    </source>
</evidence>
<proteinExistence type="inferred from homology"/>
<evidence type="ECO:0000256" key="11">
    <source>
        <dbReference type="ARBA" id="ARBA00049906"/>
    </source>
</evidence>
<feature type="active site" description="Nucleophile" evidence="14">
    <location>
        <position position="311"/>
    </location>
</feature>
<keyword evidence="16" id="KW-1185">Reference proteome</keyword>
<evidence type="ECO:0000256" key="4">
    <source>
        <dbReference type="ARBA" id="ARBA00022679"/>
    </source>
</evidence>
<dbReference type="Proteomes" id="UP000221080">
    <property type="component" value="Chromosome 20"/>
</dbReference>
<dbReference type="Gene3D" id="3.40.50.150">
    <property type="entry name" value="Vaccinia Virus protein VP39"/>
    <property type="match status" value="1"/>
</dbReference>
<comment type="catalytic activity">
    <reaction evidence="10">
        <text>a cytidine in rRNA + S-adenosyl-L-methionine = a 5-methylcytidine in rRNA + S-adenosyl-L-homocysteine + H(+)</text>
        <dbReference type="Rhea" id="RHEA:61484"/>
        <dbReference type="Rhea" id="RHEA-COMP:15836"/>
        <dbReference type="Rhea" id="RHEA-COMP:15837"/>
        <dbReference type="ChEBI" id="CHEBI:15378"/>
        <dbReference type="ChEBI" id="CHEBI:57856"/>
        <dbReference type="ChEBI" id="CHEBI:59789"/>
        <dbReference type="ChEBI" id="CHEBI:74483"/>
        <dbReference type="ChEBI" id="CHEBI:82748"/>
    </reaction>
</comment>
<dbReference type="PANTHER" id="PTHR22808">
    <property type="entry name" value="NCL1 YEAST -RELATED NOL1/NOP2/FMU SUN DOMAIN-CONTAINING"/>
    <property type="match status" value="1"/>
</dbReference>
<keyword evidence="4 14" id="KW-0808">Transferase</keyword>
<dbReference type="PANTHER" id="PTHR22808:SF3">
    <property type="entry name" value="5-METHYLCYTOSINE RRNA METHYLTRANSFERASE NSUN4"/>
    <property type="match status" value="1"/>
</dbReference>
<dbReference type="OMA" id="MVNNFGD"/>
<evidence type="ECO:0000256" key="7">
    <source>
        <dbReference type="ARBA" id="ARBA00022946"/>
    </source>
</evidence>
<evidence type="ECO:0000256" key="1">
    <source>
        <dbReference type="ARBA" id="ARBA00004173"/>
    </source>
</evidence>
<evidence type="ECO:0000313" key="16">
    <source>
        <dbReference type="Proteomes" id="UP000221080"/>
    </source>
</evidence>
<evidence type="ECO:0000256" key="3">
    <source>
        <dbReference type="ARBA" id="ARBA00022603"/>
    </source>
</evidence>
<keyword evidence="3 14" id="KW-0489">Methyltransferase</keyword>
<dbReference type="STRING" id="7998.ENSIPUP00000020589"/>
<evidence type="ECO:0000256" key="10">
    <source>
        <dbReference type="ARBA" id="ARBA00049302"/>
    </source>
</evidence>
<keyword evidence="5 14" id="KW-0949">S-adenosyl-L-methionine</keyword>
<feature type="binding site" evidence="14">
    <location>
        <position position="205"/>
    </location>
    <ligand>
        <name>S-adenosyl-L-methionine</name>
        <dbReference type="ChEBI" id="CHEBI:59789"/>
    </ligand>
</feature>
<evidence type="ECO:0000256" key="14">
    <source>
        <dbReference type="PROSITE-ProRule" id="PRU01023"/>
    </source>
</evidence>
<dbReference type="PROSITE" id="PS51686">
    <property type="entry name" value="SAM_MT_RSMB_NOP"/>
    <property type="match status" value="1"/>
</dbReference>
<comment type="similarity">
    <text evidence="14">Belongs to the class I-like SAM-binding methyltransferase superfamily. RsmB/NOP family.</text>
</comment>